<dbReference type="AlphaFoldDB" id="A0AAV5I408"/>
<protein>
    <submittedName>
        <fullName evidence="2">Uncharacterized protein</fullName>
    </submittedName>
</protein>
<evidence type="ECO:0000313" key="2">
    <source>
        <dbReference type="EMBL" id="GKU93019.1"/>
    </source>
</evidence>
<accession>A0AAV5I408</accession>
<feature type="transmembrane region" description="Helical" evidence="1">
    <location>
        <begin position="12"/>
        <end position="27"/>
    </location>
</feature>
<reference evidence="2 3" key="1">
    <citation type="journal article" date="2021" name="Commun. Biol.">
        <title>The genome of Shorea leprosula (Dipterocarpaceae) highlights the ecological relevance of drought in aseasonal tropical rainforests.</title>
        <authorList>
            <person name="Ng K.K.S."/>
            <person name="Kobayashi M.J."/>
            <person name="Fawcett J.A."/>
            <person name="Hatakeyama M."/>
            <person name="Paape T."/>
            <person name="Ng C.H."/>
            <person name="Ang C.C."/>
            <person name="Tnah L.H."/>
            <person name="Lee C.T."/>
            <person name="Nishiyama T."/>
            <person name="Sese J."/>
            <person name="O'Brien M.J."/>
            <person name="Copetti D."/>
            <person name="Mohd Noor M.I."/>
            <person name="Ong R.C."/>
            <person name="Putra M."/>
            <person name="Sireger I.Z."/>
            <person name="Indrioko S."/>
            <person name="Kosugi Y."/>
            <person name="Izuno A."/>
            <person name="Isagi Y."/>
            <person name="Lee S.L."/>
            <person name="Shimizu K.K."/>
        </authorList>
    </citation>
    <scope>NUCLEOTIDE SEQUENCE [LARGE SCALE GENOMIC DNA]</scope>
    <source>
        <strain evidence="2">214</strain>
    </source>
</reference>
<organism evidence="2 3">
    <name type="scientific">Rubroshorea leprosula</name>
    <dbReference type="NCBI Taxonomy" id="152421"/>
    <lineage>
        <taxon>Eukaryota</taxon>
        <taxon>Viridiplantae</taxon>
        <taxon>Streptophyta</taxon>
        <taxon>Embryophyta</taxon>
        <taxon>Tracheophyta</taxon>
        <taxon>Spermatophyta</taxon>
        <taxon>Magnoliopsida</taxon>
        <taxon>eudicotyledons</taxon>
        <taxon>Gunneridae</taxon>
        <taxon>Pentapetalae</taxon>
        <taxon>rosids</taxon>
        <taxon>malvids</taxon>
        <taxon>Malvales</taxon>
        <taxon>Dipterocarpaceae</taxon>
        <taxon>Rubroshorea</taxon>
    </lineage>
</organism>
<evidence type="ECO:0000313" key="3">
    <source>
        <dbReference type="Proteomes" id="UP001054252"/>
    </source>
</evidence>
<name>A0AAV5I408_9ROSI</name>
<comment type="caution">
    <text evidence="2">The sequence shown here is derived from an EMBL/GenBank/DDBJ whole genome shotgun (WGS) entry which is preliminary data.</text>
</comment>
<proteinExistence type="predicted"/>
<sequence>MWQPSKPPNLSIYLLSIAAPIVCPNFARKMGKNLIALGP</sequence>
<evidence type="ECO:0000256" key="1">
    <source>
        <dbReference type="SAM" id="Phobius"/>
    </source>
</evidence>
<dbReference type="EMBL" id="BPVZ01000006">
    <property type="protein sequence ID" value="GKU93019.1"/>
    <property type="molecule type" value="Genomic_DNA"/>
</dbReference>
<gene>
    <name evidence="2" type="ORF">SLEP1_g6659</name>
</gene>
<keyword evidence="1" id="KW-1133">Transmembrane helix</keyword>
<dbReference type="Proteomes" id="UP001054252">
    <property type="component" value="Unassembled WGS sequence"/>
</dbReference>
<keyword evidence="1" id="KW-0812">Transmembrane</keyword>
<keyword evidence="3" id="KW-1185">Reference proteome</keyword>
<keyword evidence="1" id="KW-0472">Membrane</keyword>